<dbReference type="PANTHER" id="PTHR33406:SF13">
    <property type="entry name" value="MEMBRANE PROTEIN YDFJ"/>
    <property type="match status" value="1"/>
</dbReference>
<dbReference type="InterPro" id="IPR000731">
    <property type="entry name" value="SSD"/>
</dbReference>
<keyword evidence="4 6" id="KW-1133">Transmembrane helix</keyword>
<dbReference type="InterPro" id="IPR004869">
    <property type="entry name" value="MMPL_dom"/>
</dbReference>
<keyword evidence="3 6" id="KW-0812">Transmembrane</keyword>
<dbReference type="Gene3D" id="1.20.1640.10">
    <property type="entry name" value="Multidrug efflux transporter AcrB transmembrane domain"/>
    <property type="match status" value="2"/>
</dbReference>
<protein>
    <submittedName>
        <fullName evidence="8">MMPL family transporter</fullName>
    </submittedName>
</protein>
<comment type="subcellular location">
    <subcellularLocation>
        <location evidence="1">Cell membrane</location>
        <topology evidence="1">Multi-pass membrane protein</topology>
    </subcellularLocation>
</comment>
<dbReference type="PANTHER" id="PTHR33406">
    <property type="entry name" value="MEMBRANE PROTEIN MJ1562-RELATED"/>
    <property type="match status" value="1"/>
</dbReference>
<feature type="transmembrane region" description="Helical" evidence="6">
    <location>
        <begin position="283"/>
        <end position="301"/>
    </location>
</feature>
<dbReference type="EMBL" id="JABBPN010000004">
    <property type="protein sequence ID" value="NMO95521.1"/>
    <property type="molecule type" value="Genomic_DNA"/>
</dbReference>
<dbReference type="AlphaFoldDB" id="A0A848M5L8"/>
<dbReference type="PROSITE" id="PS50156">
    <property type="entry name" value="SSD"/>
    <property type="match status" value="1"/>
</dbReference>
<dbReference type="Pfam" id="PF03176">
    <property type="entry name" value="MMPL"/>
    <property type="match status" value="2"/>
</dbReference>
<evidence type="ECO:0000256" key="4">
    <source>
        <dbReference type="ARBA" id="ARBA00022989"/>
    </source>
</evidence>
<accession>A0A848M5L8</accession>
<reference evidence="8 9" key="1">
    <citation type="submission" date="2020-04" db="EMBL/GenBank/DDBJ databases">
        <title>Paenibacillus algicola sp. nov., a novel marine bacterium producing alginate lyase.</title>
        <authorList>
            <person name="Huang H."/>
        </authorList>
    </citation>
    <scope>NUCLEOTIDE SEQUENCE [LARGE SCALE GENOMIC DNA]</scope>
    <source>
        <strain evidence="8 9">L7-75</strain>
    </source>
</reference>
<feature type="transmembrane region" description="Helical" evidence="6">
    <location>
        <begin position="577"/>
        <end position="598"/>
    </location>
</feature>
<feature type="transmembrane region" description="Helical" evidence="6">
    <location>
        <begin position="20"/>
        <end position="40"/>
    </location>
</feature>
<proteinExistence type="predicted"/>
<feature type="transmembrane region" description="Helical" evidence="6">
    <location>
        <begin position="361"/>
        <end position="385"/>
    </location>
</feature>
<feature type="transmembrane region" description="Helical" evidence="6">
    <location>
        <begin position="689"/>
        <end position="711"/>
    </location>
</feature>
<feature type="transmembrane region" description="Helical" evidence="6">
    <location>
        <begin position="186"/>
        <end position="216"/>
    </location>
</feature>
<evidence type="ECO:0000256" key="1">
    <source>
        <dbReference type="ARBA" id="ARBA00004651"/>
    </source>
</evidence>
<feature type="transmembrane region" description="Helical" evidence="6">
    <location>
        <begin position="660"/>
        <end position="683"/>
    </location>
</feature>
<evidence type="ECO:0000313" key="8">
    <source>
        <dbReference type="EMBL" id="NMO95521.1"/>
    </source>
</evidence>
<sequence length="736" mass="81110">MKQHGPETLLYRWGKFVYRFRRAVAAAWFILFCLMVPLALQLPSLLQQNGFTPEHSDALEGARVLEEKLGISSTMIDLVIVSRTGENLTTGAAQKRILEELRPLQDQPYVQDLFMQIASRKQGQDHIQAVTVQLNEDTADVLREFDVIRKDIPEISGADTYLAGNTAVFADMNQAVKKDIVRAEMIGIPLALIILLFVFGTWTAAILPIIGGLISVTVTMGLLYFAALWNGSISNFLPNVVTMLGLAVGIDYALFVVSRFREELQENDPEQAVARSCASAGKAVIFSGAAVWIGFLAMAFIDLPIFTSFSIGGIAVVLVSVLAANTLLPALLGMMGHRIHALPVFSQLRLRKRSSRMWRRISTFVMARPAVIAVIVIALLLVAMAPVTRMKVGIPAAEVLPPSYESRYGYDLMKQAYDERELNPIVIAAELPGRYDTPESIQAVKHYMDEVRKLPEVRRVESYLSVLPRGTPEQIADELRLSGRADIFQRYHIVSDKLAAVAVVSQYGDSHELTQKLVSSLRSMEAPGLTIHVTGNPPYKLDIIEEIERGIPLVLMFVFITTYIVLFAAFRSVILPLKAVLMNVLSLGAALGLVVWVFQEGAGAQWLGVSSTGTVFALLPVLIFCVVFGISMDYEVILLSRIQERYEITGDNEVSTMEGLEYTGGMITSAALILAAVVGAFIFTDNEVMKAMGLGLTAAVLLDASVVRILLVPAFMKLLGRANWWAPKWIRYSNKK</sequence>
<evidence type="ECO:0000256" key="2">
    <source>
        <dbReference type="ARBA" id="ARBA00022475"/>
    </source>
</evidence>
<dbReference type="SUPFAM" id="SSF82866">
    <property type="entry name" value="Multidrug efflux transporter AcrB transmembrane domain"/>
    <property type="match status" value="2"/>
</dbReference>
<keyword evidence="5 6" id="KW-0472">Membrane</keyword>
<evidence type="ECO:0000256" key="3">
    <source>
        <dbReference type="ARBA" id="ARBA00022692"/>
    </source>
</evidence>
<evidence type="ECO:0000259" key="7">
    <source>
        <dbReference type="PROSITE" id="PS50156"/>
    </source>
</evidence>
<feature type="transmembrane region" description="Helical" evidence="6">
    <location>
        <begin position="236"/>
        <end position="257"/>
    </location>
</feature>
<evidence type="ECO:0000256" key="5">
    <source>
        <dbReference type="ARBA" id="ARBA00023136"/>
    </source>
</evidence>
<evidence type="ECO:0000313" key="9">
    <source>
        <dbReference type="Proteomes" id="UP000565468"/>
    </source>
</evidence>
<dbReference type="GO" id="GO:0005886">
    <property type="term" value="C:plasma membrane"/>
    <property type="evidence" value="ECO:0007669"/>
    <property type="project" value="UniProtKB-SubCell"/>
</dbReference>
<gene>
    <name evidence="8" type="ORF">HII30_06940</name>
</gene>
<dbReference type="RefSeq" id="WP_169504294.1">
    <property type="nucleotide sequence ID" value="NZ_JABBPN010000004.1"/>
</dbReference>
<feature type="transmembrane region" description="Helical" evidence="6">
    <location>
        <begin position="307"/>
        <end position="328"/>
    </location>
</feature>
<keyword evidence="2" id="KW-1003">Cell membrane</keyword>
<feature type="transmembrane region" description="Helical" evidence="6">
    <location>
        <begin position="618"/>
        <end position="639"/>
    </location>
</feature>
<feature type="transmembrane region" description="Helical" evidence="6">
    <location>
        <begin position="550"/>
        <end position="570"/>
    </location>
</feature>
<organism evidence="8 9">
    <name type="scientific">Paenibacillus lemnae</name>
    <dbReference type="NCBI Taxonomy" id="1330551"/>
    <lineage>
        <taxon>Bacteria</taxon>
        <taxon>Bacillati</taxon>
        <taxon>Bacillota</taxon>
        <taxon>Bacilli</taxon>
        <taxon>Bacillales</taxon>
        <taxon>Paenibacillaceae</taxon>
        <taxon>Paenibacillus</taxon>
    </lineage>
</organism>
<name>A0A848M5L8_PAELE</name>
<evidence type="ECO:0000256" key="6">
    <source>
        <dbReference type="SAM" id="Phobius"/>
    </source>
</evidence>
<comment type="caution">
    <text evidence="8">The sequence shown here is derived from an EMBL/GenBank/DDBJ whole genome shotgun (WGS) entry which is preliminary data.</text>
</comment>
<dbReference type="InterPro" id="IPR050545">
    <property type="entry name" value="Mycobact_MmpL"/>
</dbReference>
<feature type="domain" description="SSD" evidence="7">
    <location>
        <begin position="205"/>
        <end position="334"/>
    </location>
</feature>
<keyword evidence="9" id="KW-1185">Reference proteome</keyword>
<dbReference type="Proteomes" id="UP000565468">
    <property type="component" value="Unassembled WGS sequence"/>
</dbReference>